<name>A0ABN1GFH5_9BACI</name>
<dbReference type="Gene3D" id="3.30.428.10">
    <property type="entry name" value="HIT-like"/>
    <property type="match status" value="1"/>
</dbReference>
<dbReference type="EMBL" id="BAAADS010000024">
    <property type="protein sequence ID" value="GAA0610416.1"/>
    <property type="molecule type" value="Genomic_DNA"/>
</dbReference>
<gene>
    <name evidence="3" type="ORF">GCM10009001_29620</name>
</gene>
<accession>A0ABN1GFH5</accession>
<dbReference type="PROSITE" id="PS51084">
    <property type="entry name" value="HIT_2"/>
    <property type="match status" value="1"/>
</dbReference>
<dbReference type="InterPro" id="IPR036265">
    <property type="entry name" value="HIT-like_sf"/>
</dbReference>
<evidence type="ECO:0000256" key="1">
    <source>
        <dbReference type="PROSITE-ProRule" id="PRU00464"/>
    </source>
</evidence>
<evidence type="ECO:0000313" key="3">
    <source>
        <dbReference type="EMBL" id="GAA0610416.1"/>
    </source>
</evidence>
<dbReference type="Proteomes" id="UP001500866">
    <property type="component" value="Unassembled WGS sequence"/>
</dbReference>
<keyword evidence="4" id="KW-1185">Reference proteome</keyword>
<feature type="domain" description="HIT" evidence="2">
    <location>
        <begin position="11"/>
        <end position="112"/>
    </location>
</feature>
<reference evidence="3 4" key="1">
    <citation type="journal article" date="2019" name="Int. J. Syst. Evol. Microbiol.">
        <title>The Global Catalogue of Microorganisms (GCM) 10K type strain sequencing project: providing services to taxonomists for standard genome sequencing and annotation.</title>
        <authorList>
            <consortium name="The Broad Institute Genomics Platform"/>
            <consortium name="The Broad Institute Genome Sequencing Center for Infectious Disease"/>
            <person name="Wu L."/>
            <person name="Ma J."/>
        </authorList>
    </citation>
    <scope>NUCLEOTIDE SEQUENCE [LARGE SCALE GENOMIC DNA]</scope>
    <source>
        <strain evidence="3 4">JCM 15395</strain>
    </source>
</reference>
<evidence type="ECO:0000259" key="2">
    <source>
        <dbReference type="PROSITE" id="PS51084"/>
    </source>
</evidence>
<proteinExistence type="predicted"/>
<comment type="caution">
    <text evidence="1">Lacks conserved residue(s) required for the propagation of feature annotation.</text>
</comment>
<dbReference type="SUPFAM" id="SSF54197">
    <property type="entry name" value="HIT-like"/>
    <property type="match status" value="1"/>
</dbReference>
<evidence type="ECO:0000313" key="4">
    <source>
        <dbReference type="Proteomes" id="UP001500866"/>
    </source>
</evidence>
<comment type="caution">
    <text evidence="3">The sequence shown here is derived from an EMBL/GenBank/DDBJ whole genome shotgun (WGS) entry which is preliminary data.</text>
</comment>
<dbReference type="RefSeq" id="WP_343814800.1">
    <property type="nucleotide sequence ID" value="NZ_BAAADS010000024.1"/>
</dbReference>
<organism evidence="3 4">
    <name type="scientific">Virgibacillus siamensis</name>
    <dbReference type="NCBI Taxonomy" id="480071"/>
    <lineage>
        <taxon>Bacteria</taxon>
        <taxon>Bacillati</taxon>
        <taxon>Bacillota</taxon>
        <taxon>Bacilli</taxon>
        <taxon>Bacillales</taxon>
        <taxon>Bacillaceae</taxon>
        <taxon>Virgibacillus</taxon>
    </lineage>
</organism>
<protein>
    <submittedName>
        <fullName evidence="3">DeoR family transcriptional regulator</fullName>
    </submittedName>
</protein>
<dbReference type="InterPro" id="IPR011146">
    <property type="entry name" value="HIT-like"/>
</dbReference>
<sequence length="157" mass="18371">MNNANDWKKGRISAANRGENPMVMTELKSGFAVIGDTQFLPGYCLLLPFKNFSSLNELDYRQRAEYLLDMTLIGDAIQEVCSPKRINYSIYGNSDAFLHAHIFPRYEWEPKERRSMPVWQYPKSKWTESKYHYTDEKHFELKNNIGETLITLSKSAY</sequence>